<dbReference type="Pfam" id="PF01565">
    <property type="entry name" value="FAD_binding_4"/>
    <property type="match status" value="1"/>
</dbReference>
<dbReference type="InterPro" id="IPR017900">
    <property type="entry name" value="4Fe4S_Fe_S_CS"/>
</dbReference>
<dbReference type="InterPro" id="IPR016169">
    <property type="entry name" value="FAD-bd_PCMH_sub2"/>
</dbReference>
<reference evidence="11" key="1">
    <citation type="submission" date="2016-10" db="EMBL/GenBank/DDBJ databases">
        <authorList>
            <person name="Varghese N."/>
            <person name="Submissions S."/>
        </authorList>
    </citation>
    <scope>NUCLEOTIDE SEQUENCE [LARGE SCALE GENOMIC DNA]</scope>
    <source>
        <strain evidence="11">DSM 45079</strain>
    </source>
</reference>
<evidence type="ECO:0000259" key="9">
    <source>
        <dbReference type="PROSITE" id="PS51387"/>
    </source>
</evidence>
<keyword evidence="2" id="KW-0285">Flavoprotein</keyword>
<dbReference type="Pfam" id="PF13183">
    <property type="entry name" value="Fer4_8"/>
    <property type="match status" value="1"/>
</dbReference>
<dbReference type="Gene3D" id="3.30.465.10">
    <property type="match status" value="1"/>
</dbReference>
<dbReference type="SUPFAM" id="SSF46548">
    <property type="entry name" value="alpha-helical ferredoxin"/>
    <property type="match status" value="1"/>
</dbReference>
<accession>A0A1H2HHX8</accession>
<organism evidence="10 11">
    <name type="scientific">Jiangella alkaliphila</name>
    <dbReference type="NCBI Taxonomy" id="419479"/>
    <lineage>
        <taxon>Bacteria</taxon>
        <taxon>Bacillati</taxon>
        <taxon>Actinomycetota</taxon>
        <taxon>Actinomycetes</taxon>
        <taxon>Jiangellales</taxon>
        <taxon>Jiangellaceae</taxon>
        <taxon>Jiangella</taxon>
    </lineage>
</organism>
<dbReference type="PROSITE" id="PS00198">
    <property type="entry name" value="4FE4S_FER_1"/>
    <property type="match status" value="1"/>
</dbReference>
<dbReference type="PROSITE" id="PS51387">
    <property type="entry name" value="FAD_PCMH"/>
    <property type="match status" value="1"/>
</dbReference>
<evidence type="ECO:0000256" key="2">
    <source>
        <dbReference type="ARBA" id="ARBA00022630"/>
    </source>
</evidence>
<keyword evidence="3" id="KW-0479">Metal-binding</keyword>
<keyword evidence="6" id="KW-0408">Iron</keyword>
<dbReference type="OrthoDB" id="9770306at2"/>
<dbReference type="PROSITE" id="PS51379">
    <property type="entry name" value="4FE4S_FER_2"/>
    <property type="match status" value="1"/>
</dbReference>
<proteinExistence type="predicted"/>
<dbReference type="PANTHER" id="PTHR11748">
    <property type="entry name" value="D-LACTATE DEHYDROGENASE"/>
    <property type="match status" value="1"/>
</dbReference>
<keyword evidence="4" id="KW-0274">FAD</keyword>
<protein>
    <submittedName>
        <fullName evidence="10">FAD/FMN-containing dehydrogenase</fullName>
    </submittedName>
</protein>
<dbReference type="PANTHER" id="PTHR11748:SF119">
    <property type="entry name" value="D-2-HYDROXYGLUTARATE DEHYDROGENASE"/>
    <property type="match status" value="1"/>
</dbReference>
<dbReference type="InterPro" id="IPR016164">
    <property type="entry name" value="FAD-linked_Oxase-like_C"/>
</dbReference>
<evidence type="ECO:0000256" key="5">
    <source>
        <dbReference type="ARBA" id="ARBA00023002"/>
    </source>
</evidence>
<dbReference type="InterPro" id="IPR004113">
    <property type="entry name" value="FAD-bd_oxidored_4_C"/>
</dbReference>
<dbReference type="RefSeq" id="WP_046767061.1">
    <property type="nucleotide sequence ID" value="NZ_KQ061220.1"/>
</dbReference>
<gene>
    <name evidence="10" type="ORF">SAMN04488563_1050</name>
</gene>
<evidence type="ECO:0000313" key="10">
    <source>
        <dbReference type="EMBL" id="SDU31392.1"/>
    </source>
</evidence>
<feature type="domain" description="4Fe-4S ferredoxin-type" evidence="8">
    <location>
        <begin position="589"/>
        <end position="620"/>
    </location>
</feature>
<dbReference type="Gene3D" id="3.30.70.2740">
    <property type="match status" value="1"/>
</dbReference>
<evidence type="ECO:0000259" key="8">
    <source>
        <dbReference type="PROSITE" id="PS51379"/>
    </source>
</evidence>
<keyword evidence="5" id="KW-0560">Oxidoreductase</keyword>
<dbReference type="SUPFAM" id="SSF55103">
    <property type="entry name" value="FAD-linked oxidases, C-terminal domain"/>
    <property type="match status" value="1"/>
</dbReference>
<dbReference type="Pfam" id="PF02913">
    <property type="entry name" value="FAD-oxidase_C"/>
    <property type="match status" value="1"/>
</dbReference>
<comment type="cofactor">
    <cofactor evidence="1">
        <name>FAD</name>
        <dbReference type="ChEBI" id="CHEBI:57692"/>
    </cofactor>
</comment>
<dbReference type="InterPro" id="IPR036318">
    <property type="entry name" value="FAD-bd_PCMH-like_sf"/>
</dbReference>
<dbReference type="InterPro" id="IPR016166">
    <property type="entry name" value="FAD-bd_PCMH"/>
</dbReference>
<dbReference type="GO" id="GO:0004458">
    <property type="term" value="F:D-lactate dehydrogenase (cytochrome) activity"/>
    <property type="evidence" value="ECO:0007669"/>
    <property type="project" value="TreeGrafter"/>
</dbReference>
<dbReference type="GO" id="GO:0008720">
    <property type="term" value="F:D-lactate dehydrogenase (NAD+) activity"/>
    <property type="evidence" value="ECO:0007669"/>
    <property type="project" value="TreeGrafter"/>
</dbReference>
<dbReference type="GO" id="GO:1903457">
    <property type="term" value="P:lactate catabolic process"/>
    <property type="evidence" value="ECO:0007669"/>
    <property type="project" value="TreeGrafter"/>
</dbReference>
<dbReference type="InterPro" id="IPR006094">
    <property type="entry name" value="Oxid_FAD_bind_N"/>
</dbReference>
<dbReference type="GO" id="GO:0071949">
    <property type="term" value="F:FAD binding"/>
    <property type="evidence" value="ECO:0007669"/>
    <property type="project" value="InterPro"/>
</dbReference>
<keyword evidence="11" id="KW-1185">Reference proteome</keyword>
<dbReference type="GO" id="GO:0051536">
    <property type="term" value="F:iron-sulfur cluster binding"/>
    <property type="evidence" value="ECO:0007669"/>
    <property type="project" value="UniProtKB-KW"/>
</dbReference>
<sequence>MNGRSAGGELVEALRSHGIGEVDGSALRRAEYSTDASNYRVVPRVVVFPRDADEVVGVLEVARSLGVPVTARGGGTSVAGNAVGPGVVMDLSAHLNRVELVDPDARIAVVQPGVVLGSLQRAAAPHGLRFGPDPSTWSRCTIGGMIGNNACGSRALAFGRTADNLLELDVVDGSGRRFTAGRDLDAVPGLPELVNGNLDVIRTELGRFERQISGYSLEHLLPERGHDLAKALVGTEGTCGVVLKATLRLVEAPRRPALVVLGFADMPAAADAVPALLPLRPLAIEGLDRRIVGTVRVIQGEAAVPELPDGNGWLLVEVGGADPDDAHVRAARLARDAADAGATGVRVLPDGPEARAIWRIREDGAGLAGRTLDGVQAWPGLEDAAVPTEHLGAYLRDLDTLLDEHGLAGSPYGHFGDGCVHVRVDLPLHTGGAELRSLMTDAAALIASHGGSLSGEHGDGRARGELLPSLYSARMIGVFERFKALFDPAGLLNPEVVVRPAPLDRDLRRPAAAPLPASDGFAFAHDGGDVTNALHRCVGVGKCRADLTSSGGFMCPSFVAVGDETTSTRGRARVLQEMANGALVARDWRAPEVHEALDLCLSCKACATDCPAGVDMATYKSEVLHRAYAGRRRPWTHYTLGRLPRWAGLAARFARPLNALLSIRPLERLALRLGGMDPRRSIPRFAPLSFHRWWKRRVSVPADGVPRPRVLLWVDTFTDLLSPSIGVAAVELLESAGYEVLTPPPGVCCGLTWITTGQLTAARSKLTALVAALAPYAEQGVPVVGLEPSCTAVLRSDLVELLPDDPRAAAVAEGTVTLAELLTRTGGDQWTRPDLGGLEVVVQPHCHHHSVMGFGPDQELLRELGATITVLAGCCGLAGNFGMERGHYDVSVAVAGNALLPALRAAAPGTVLLADGLSCRTQAEQLGGVRGLHLAELLVRGAVTSGARHASR</sequence>
<evidence type="ECO:0000313" key="11">
    <source>
        <dbReference type="Proteomes" id="UP000182977"/>
    </source>
</evidence>
<dbReference type="STRING" id="419479.SAMN04488563_1050"/>
<dbReference type="GO" id="GO:0046872">
    <property type="term" value="F:metal ion binding"/>
    <property type="evidence" value="ECO:0007669"/>
    <property type="project" value="UniProtKB-KW"/>
</dbReference>
<dbReference type="EMBL" id="LT629791">
    <property type="protein sequence ID" value="SDU31392.1"/>
    <property type="molecule type" value="Genomic_DNA"/>
</dbReference>
<dbReference type="AlphaFoldDB" id="A0A1H2HHX8"/>
<evidence type="ECO:0000256" key="6">
    <source>
        <dbReference type="ARBA" id="ARBA00023004"/>
    </source>
</evidence>
<evidence type="ECO:0000256" key="3">
    <source>
        <dbReference type="ARBA" id="ARBA00022723"/>
    </source>
</evidence>
<evidence type="ECO:0000256" key="7">
    <source>
        <dbReference type="ARBA" id="ARBA00023014"/>
    </source>
</evidence>
<keyword evidence="7" id="KW-0411">Iron-sulfur</keyword>
<feature type="domain" description="FAD-binding PCMH-type" evidence="9">
    <location>
        <begin position="39"/>
        <end position="252"/>
    </location>
</feature>
<evidence type="ECO:0000256" key="1">
    <source>
        <dbReference type="ARBA" id="ARBA00001974"/>
    </source>
</evidence>
<name>A0A1H2HHX8_9ACTN</name>
<dbReference type="SUPFAM" id="SSF56176">
    <property type="entry name" value="FAD-binding/transporter-associated domain-like"/>
    <property type="match status" value="1"/>
</dbReference>
<evidence type="ECO:0000256" key="4">
    <source>
        <dbReference type="ARBA" id="ARBA00022827"/>
    </source>
</evidence>
<dbReference type="Proteomes" id="UP000182977">
    <property type="component" value="Chromosome I"/>
</dbReference>
<dbReference type="InterPro" id="IPR017896">
    <property type="entry name" value="4Fe4S_Fe-S-bd"/>
</dbReference>